<reference evidence="9" key="1">
    <citation type="submission" date="2019-08" db="EMBL/GenBank/DDBJ databases">
        <title>Reference gene set and small RNA set construction with multiple tissues from Davidia involucrata Baill.</title>
        <authorList>
            <person name="Yang H."/>
            <person name="Zhou C."/>
            <person name="Li G."/>
            <person name="Wang J."/>
            <person name="Gao P."/>
            <person name="Wang M."/>
            <person name="Wang R."/>
            <person name="Zhao Y."/>
        </authorList>
    </citation>
    <scope>NUCLEOTIDE SEQUENCE</scope>
    <source>
        <tissue evidence="9">Mixed with DoveR01_LX</tissue>
    </source>
</reference>
<evidence type="ECO:0000256" key="5">
    <source>
        <dbReference type="ARBA" id="ARBA00022821"/>
    </source>
</evidence>
<dbReference type="SMART" id="SM00382">
    <property type="entry name" value="AAA"/>
    <property type="match status" value="1"/>
</dbReference>
<dbReference type="Gene3D" id="1.10.10.10">
    <property type="entry name" value="Winged helix-like DNA-binding domain superfamily/Winged helix DNA-binding domain"/>
    <property type="match status" value="1"/>
</dbReference>
<dbReference type="InterPro" id="IPR042197">
    <property type="entry name" value="Apaf_helical"/>
</dbReference>
<evidence type="ECO:0000256" key="7">
    <source>
        <dbReference type="SAM" id="Coils"/>
    </source>
</evidence>
<feature type="coiled-coil region" evidence="7">
    <location>
        <begin position="12"/>
        <end position="75"/>
    </location>
</feature>
<keyword evidence="6" id="KW-0067">ATP-binding</keyword>
<dbReference type="Gene3D" id="1.10.8.430">
    <property type="entry name" value="Helical domain of apoptotic protease-activating factors"/>
    <property type="match status" value="1"/>
</dbReference>
<name>A0A5B7BAQ6_DAVIN</name>
<dbReference type="PANTHER" id="PTHR33463">
    <property type="entry name" value="NB-ARC DOMAIN-CONTAINING PROTEIN-RELATED"/>
    <property type="match status" value="1"/>
</dbReference>
<gene>
    <name evidence="9" type="ORF">Din_035430</name>
</gene>
<dbReference type="Gene3D" id="3.40.50.300">
    <property type="entry name" value="P-loop containing nucleotide triphosphate hydrolases"/>
    <property type="match status" value="1"/>
</dbReference>
<protein>
    <submittedName>
        <fullName evidence="9">Putative Disease resistance protein</fullName>
    </submittedName>
</protein>
<evidence type="ECO:0000256" key="4">
    <source>
        <dbReference type="ARBA" id="ARBA00022741"/>
    </source>
</evidence>
<dbReference type="AlphaFoldDB" id="A0A5B7BAQ6"/>
<evidence type="ECO:0000256" key="6">
    <source>
        <dbReference type="ARBA" id="ARBA00022840"/>
    </source>
</evidence>
<keyword evidence="5" id="KW-0611">Plant defense</keyword>
<feature type="domain" description="AAA+ ATPase" evidence="8">
    <location>
        <begin position="148"/>
        <end position="282"/>
    </location>
</feature>
<dbReference type="SUPFAM" id="SSF52058">
    <property type="entry name" value="L domain-like"/>
    <property type="match status" value="1"/>
</dbReference>
<evidence type="ECO:0000256" key="1">
    <source>
        <dbReference type="ARBA" id="ARBA00008894"/>
    </source>
</evidence>
<dbReference type="Pfam" id="PF00931">
    <property type="entry name" value="NB-ARC"/>
    <property type="match status" value="1"/>
</dbReference>
<dbReference type="SUPFAM" id="SSF52540">
    <property type="entry name" value="P-loop containing nucleoside triphosphate hydrolases"/>
    <property type="match status" value="1"/>
</dbReference>
<dbReference type="PRINTS" id="PR00364">
    <property type="entry name" value="DISEASERSIST"/>
</dbReference>
<dbReference type="SMART" id="SM00369">
    <property type="entry name" value="LRR_TYP"/>
    <property type="match status" value="2"/>
</dbReference>
<dbReference type="InterPro" id="IPR050905">
    <property type="entry name" value="Plant_NBS-LRR"/>
</dbReference>
<dbReference type="GO" id="GO:0043531">
    <property type="term" value="F:ADP binding"/>
    <property type="evidence" value="ECO:0007669"/>
    <property type="project" value="InterPro"/>
</dbReference>
<dbReference type="InterPro" id="IPR032675">
    <property type="entry name" value="LRR_dom_sf"/>
</dbReference>
<dbReference type="InterPro" id="IPR003593">
    <property type="entry name" value="AAA+_ATPase"/>
</dbReference>
<dbReference type="Pfam" id="PF23247">
    <property type="entry name" value="LRR_RPS2"/>
    <property type="match status" value="1"/>
</dbReference>
<dbReference type="Gene3D" id="3.80.10.10">
    <property type="entry name" value="Ribonuclease Inhibitor"/>
    <property type="match status" value="2"/>
</dbReference>
<keyword evidence="2" id="KW-0433">Leucine-rich repeat</keyword>
<comment type="similarity">
    <text evidence="1">Belongs to the disease resistance NB-LRR family.</text>
</comment>
<dbReference type="Pfam" id="PF13855">
    <property type="entry name" value="LRR_8"/>
    <property type="match status" value="1"/>
</dbReference>
<accession>A0A5B7BAQ6</accession>
<evidence type="ECO:0000313" key="9">
    <source>
        <dbReference type="EMBL" id="MPA65989.1"/>
    </source>
</evidence>
<sequence>MAMAKAVEQFCNRQLDEKMKTLKSKLEHLSCRETDVNAELEAAESRSGKKRKNEVENWLRNVERKKNEFQRLEQEVSQSSVFSHSSLGNQAEKMITEVSELFELGTFPRGLLLDIPETKGAPFLTKTLIGEAFKQNKQKILACLNKDNILGIAIYGMGGAGKTTLATHIYNLLSKDSSNFDYVYWVTVSNDFSIYKLQNDIAKMVKLDLSDEDDVRRRAAKLSKALIQRKKCLLILDDVWKHFRPEEVGIPVCVNGCKLILTTRSLDVCRRMGCQENIKVEPLSEKEAWNLFSENLGNGMALPPDIKEIAMSVAKICAGLPLGIIAMAGGMKGVNDIHEWRNVLEELEMCMTEQRDMEAEVFPILKFSYHRLQDAKLQLCFLYCALYPEDFKIERDELIGYFIAEGLIDRRKSRQAKFDMGHTLLNRLENACLLEGCQSDRKRWVKMHDLMREMALEITRVSPRFMIKAGLQMRKIPDEQDWMEDLEKVSLVMNRIEVPPGTSPRCPRLSTLLLQRNWFLERIPNSFFVHMRALRVLDLSHTSIDSLPDSLSDLESLTALLLRECRKLTYVPPLGKLGALQVLDLCHTNIEDVPQGMEMLVDLNCLYMEGTKNLKMLPGGILPTLSHLQLLRLDCGSKHVAVRGEELEQLKQLEEVNGRVYNLYDLNRFVKSHCYGRLRIYQLAVGNFSPHEIDLFMHGTNGKAVSIGNCCLKGGGGGGGDEDRLLLPQDIQNFWIYKCHDVNSLCDVSPSLHNARDLKLCEISWCDGIECILPMDEIEREDSGEDSHCVPFQNLETLCLYHLKNLIALFKWGRRGGTVIASPPPGTLYSLKNLFIGDCHKIKKLFQPGLLQHLQNLECIYVSDCSEMEEITTEDDEGGLGASSSRSNINNSSSSFTLPKLLRLYLSTIPKLKSICKGVMACDSLKEIFLIKCPQLKRLPLSELLVNGQLYPPPALEKILIEQGCWESLQWDHPNTSNVLQPLVEYWP</sequence>
<dbReference type="EMBL" id="GHES01035430">
    <property type="protein sequence ID" value="MPA65989.1"/>
    <property type="molecule type" value="Transcribed_RNA"/>
</dbReference>
<dbReference type="Pfam" id="PF23559">
    <property type="entry name" value="WHD_DRP"/>
    <property type="match status" value="1"/>
</dbReference>
<evidence type="ECO:0000256" key="2">
    <source>
        <dbReference type="ARBA" id="ARBA00022614"/>
    </source>
</evidence>
<dbReference type="FunFam" id="3.40.50.300:FF:001091">
    <property type="entry name" value="Probable disease resistance protein At1g61300"/>
    <property type="match status" value="1"/>
</dbReference>
<dbReference type="FunFam" id="1.10.10.10:FF:000322">
    <property type="entry name" value="Probable disease resistance protein At1g63360"/>
    <property type="match status" value="1"/>
</dbReference>
<dbReference type="GO" id="GO:0051607">
    <property type="term" value="P:defense response to virus"/>
    <property type="evidence" value="ECO:0007669"/>
    <property type="project" value="UniProtKB-ARBA"/>
</dbReference>
<dbReference type="InterPro" id="IPR057135">
    <property type="entry name" value="At4g27190-like_LRR"/>
</dbReference>
<dbReference type="InterPro" id="IPR036388">
    <property type="entry name" value="WH-like_DNA-bd_sf"/>
</dbReference>
<keyword evidence="3" id="KW-0677">Repeat</keyword>
<organism evidence="9">
    <name type="scientific">Davidia involucrata</name>
    <name type="common">Dove tree</name>
    <dbReference type="NCBI Taxonomy" id="16924"/>
    <lineage>
        <taxon>Eukaryota</taxon>
        <taxon>Viridiplantae</taxon>
        <taxon>Streptophyta</taxon>
        <taxon>Embryophyta</taxon>
        <taxon>Tracheophyta</taxon>
        <taxon>Spermatophyta</taxon>
        <taxon>Magnoliopsida</taxon>
        <taxon>eudicotyledons</taxon>
        <taxon>Gunneridae</taxon>
        <taxon>Pentapetalae</taxon>
        <taxon>asterids</taxon>
        <taxon>Cornales</taxon>
        <taxon>Nyssaceae</taxon>
        <taxon>Davidia</taxon>
    </lineage>
</organism>
<evidence type="ECO:0000256" key="3">
    <source>
        <dbReference type="ARBA" id="ARBA00022737"/>
    </source>
</evidence>
<evidence type="ECO:0000259" key="8">
    <source>
        <dbReference type="SMART" id="SM00382"/>
    </source>
</evidence>
<dbReference type="InterPro" id="IPR058922">
    <property type="entry name" value="WHD_DRP"/>
</dbReference>
<dbReference type="InterPro" id="IPR001611">
    <property type="entry name" value="Leu-rich_rpt"/>
</dbReference>
<keyword evidence="4" id="KW-0547">Nucleotide-binding</keyword>
<keyword evidence="7" id="KW-0175">Coiled coil</keyword>
<dbReference type="InterPro" id="IPR002182">
    <property type="entry name" value="NB-ARC"/>
</dbReference>
<dbReference type="PANTHER" id="PTHR33463:SF187">
    <property type="entry name" value="AND NB-ARC DOMAIN DISEASE RESISTANCE PROTEIN, PUTATIVE-RELATED"/>
    <property type="match status" value="1"/>
</dbReference>
<proteinExistence type="inferred from homology"/>
<dbReference type="InterPro" id="IPR027417">
    <property type="entry name" value="P-loop_NTPase"/>
</dbReference>
<dbReference type="InterPro" id="IPR003591">
    <property type="entry name" value="Leu-rich_rpt_typical-subtyp"/>
</dbReference>
<dbReference type="GO" id="GO:0005524">
    <property type="term" value="F:ATP binding"/>
    <property type="evidence" value="ECO:0007669"/>
    <property type="project" value="UniProtKB-KW"/>
</dbReference>